<keyword evidence="6" id="KW-1015">Disulfide bond</keyword>
<name>E0VMX8_PEDHC</name>
<evidence type="ECO:0000256" key="1">
    <source>
        <dbReference type="ARBA" id="ARBA00004141"/>
    </source>
</evidence>
<evidence type="ECO:0000256" key="2">
    <source>
        <dbReference type="ARBA" id="ARBA00006840"/>
    </source>
</evidence>
<dbReference type="VEuPathDB" id="VectorBase:PHUM320350"/>
<evidence type="ECO:0000256" key="7">
    <source>
        <dbReference type="RuleBase" id="RU361218"/>
    </source>
</evidence>
<evidence type="ECO:0000313" key="10">
    <source>
        <dbReference type="Proteomes" id="UP000009046"/>
    </source>
</evidence>
<organism>
    <name type="scientific">Pediculus humanus subsp. corporis</name>
    <name type="common">Body louse</name>
    <dbReference type="NCBI Taxonomy" id="121224"/>
    <lineage>
        <taxon>Eukaryota</taxon>
        <taxon>Metazoa</taxon>
        <taxon>Ecdysozoa</taxon>
        <taxon>Arthropoda</taxon>
        <taxon>Hexapoda</taxon>
        <taxon>Insecta</taxon>
        <taxon>Pterygota</taxon>
        <taxon>Neoptera</taxon>
        <taxon>Paraneoptera</taxon>
        <taxon>Psocodea</taxon>
        <taxon>Troctomorpha</taxon>
        <taxon>Phthiraptera</taxon>
        <taxon>Anoplura</taxon>
        <taxon>Pediculidae</taxon>
        <taxon>Pediculus</taxon>
    </lineage>
</organism>
<dbReference type="HOGENOM" id="CLU_055524_4_2_1"/>
<dbReference type="CTD" id="8236109"/>
<feature type="transmembrane region" description="Helical" evidence="7">
    <location>
        <begin position="12"/>
        <end position="34"/>
    </location>
</feature>
<dbReference type="GeneID" id="8236109"/>
<dbReference type="SUPFAM" id="SSF48652">
    <property type="entry name" value="Tetraspanin"/>
    <property type="match status" value="1"/>
</dbReference>
<reference evidence="8" key="2">
    <citation type="submission" date="2007-04" db="EMBL/GenBank/DDBJ databases">
        <title>The genome of the human body louse.</title>
        <authorList>
            <consortium name="The Human Body Louse Genome Consortium"/>
            <person name="Kirkness E."/>
            <person name="Walenz B."/>
            <person name="Hass B."/>
            <person name="Bruggner R."/>
            <person name="Strausberg R."/>
        </authorList>
    </citation>
    <scope>NUCLEOTIDE SEQUENCE</scope>
    <source>
        <strain evidence="8">USDA</strain>
    </source>
</reference>
<reference evidence="9" key="3">
    <citation type="submission" date="2021-02" db="UniProtKB">
        <authorList>
            <consortium name="EnsemblMetazoa"/>
        </authorList>
    </citation>
    <scope>IDENTIFICATION</scope>
    <source>
        <strain evidence="9">USDA</strain>
    </source>
</reference>
<dbReference type="InParanoid" id="E0VMX8"/>
<dbReference type="PANTHER" id="PTHR19282">
    <property type="entry name" value="TETRASPANIN"/>
    <property type="match status" value="1"/>
</dbReference>
<dbReference type="InterPro" id="IPR000301">
    <property type="entry name" value="Tetraspanin_animals"/>
</dbReference>
<dbReference type="InterPro" id="IPR008952">
    <property type="entry name" value="Tetraspanin_EC2_sf"/>
</dbReference>
<dbReference type="AlphaFoldDB" id="E0VMX8"/>
<dbReference type="Gene3D" id="1.10.1450.10">
    <property type="entry name" value="Tetraspanin"/>
    <property type="match status" value="1"/>
</dbReference>
<dbReference type="PANTHER" id="PTHR19282:SF456">
    <property type="entry name" value="CD63 MOLECULE"/>
    <property type="match status" value="1"/>
</dbReference>
<dbReference type="Pfam" id="PF00335">
    <property type="entry name" value="Tetraspanin"/>
    <property type="match status" value="1"/>
</dbReference>
<feature type="transmembrane region" description="Helical" evidence="7">
    <location>
        <begin position="197"/>
        <end position="220"/>
    </location>
</feature>
<evidence type="ECO:0000256" key="6">
    <source>
        <dbReference type="PIRSR" id="PIRSR002419-1"/>
    </source>
</evidence>
<dbReference type="GO" id="GO:0005886">
    <property type="term" value="C:plasma membrane"/>
    <property type="evidence" value="ECO:0007669"/>
    <property type="project" value="TreeGrafter"/>
</dbReference>
<dbReference type="KEGG" id="phu:Phum_PHUM320350"/>
<evidence type="ECO:0000313" key="8">
    <source>
        <dbReference type="EMBL" id="EEB14734.1"/>
    </source>
</evidence>
<dbReference type="EMBL" id="DS235327">
    <property type="protein sequence ID" value="EEB14734.1"/>
    <property type="molecule type" value="Genomic_DNA"/>
</dbReference>
<keyword evidence="3 7" id="KW-0812">Transmembrane</keyword>
<keyword evidence="10" id="KW-1185">Reference proteome</keyword>
<keyword evidence="4 7" id="KW-1133">Transmembrane helix</keyword>
<feature type="disulfide bond" evidence="6">
    <location>
        <begin position="145"/>
        <end position="164"/>
    </location>
</feature>
<dbReference type="Proteomes" id="UP000009046">
    <property type="component" value="Unassembled WGS sequence"/>
</dbReference>
<comment type="subcellular location">
    <subcellularLocation>
        <location evidence="1 7">Membrane</location>
        <topology evidence="1 7">Multi-pass membrane protein</topology>
    </subcellularLocation>
</comment>
<accession>E0VMX8</accession>
<proteinExistence type="inferred from homology"/>
<gene>
    <name evidence="9" type="primary">8236109</name>
    <name evidence="8" type="ORF">Phum_PHUM320350</name>
</gene>
<dbReference type="eggNOG" id="KOG3882">
    <property type="taxonomic scope" value="Eukaryota"/>
</dbReference>
<dbReference type="OMA" id="GGCRGKF"/>
<feature type="transmembrane region" description="Helical" evidence="7">
    <location>
        <begin position="54"/>
        <end position="75"/>
    </location>
</feature>
<dbReference type="InterPro" id="IPR018499">
    <property type="entry name" value="Tetraspanin/Peripherin"/>
</dbReference>
<dbReference type="RefSeq" id="XP_002427472.1">
    <property type="nucleotide sequence ID" value="XM_002427427.1"/>
</dbReference>
<dbReference type="EMBL" id="AAZO01003719">
    <property type="status" value="NOT_ANNOTATED_CDS"/>
    <property type="molecule type" value="Genomic_DNA"/>
</dbReference>
<dbReference type="OrthoDB" id="71600at2759"/>
<evidence type="ECO:0000256" key="3">
    <source>
        <dbReference type="ARBA" id="ARBA00022692"/>
    </source>
</evidence>
<feature type="transmembrane region" description="Helical" evidence="7">
    <location>
        <begin position="82"/>
        <end position="104"/>
    </location>
</feature>
<reference evidence="8" key="1">
    <citation type="submission" date="2007-04" db="EMBL/GenBank/DDBJ databases">
        <title>Annotation of Pediculus humanus corporis strain USDA.</title>
        <authorList>
            <person name="Kirkness E."/>
            <person name="Hannick L."/>
            <person name="Hass B."/>
            <person name="Bruggner R."/>
            <person name="Lawson D."/>
            <person name="Bidwell S."/>
            <person name="Joardar V."/>
            <person name="Caler E."/>
            <person name="Walenz B."/>
            <person name="Inman J."/>
            <person name="Schobel S."/>
            <person name="Galinsky K."/>
            <person name="Amedeo P."/>
            <person name="Strausberg R."/>
        </authorList>
    </citation>
    <scope>NUCLEOTIDE SEQUENCE</scope>
    <source>
        <strain evidence="8">USDA</strain>
    </source>
</reference>
<feature type="disulfide bond" evidence="6">
    <location>
        <begin position="144"/>
        <end position="183"/>
    </location>
</feature>
<dbReference type="CDD" id="cd03127">
    <property type="entry name" value="tetraspanin_LEL"/>
    <property type="match status" value="1"/>
</dbReference>
<protein>
    <recommendedName>
        <fullName evidence="7">Tetraspanin</fullName>
    </recommendedName>
</protein>
<dbReference type="PRINTS" id="PR00259">
    <property type="entry name" value="TMFOUR"/>
</dbReference>
<sequence>MSCGDGCIKFLLFTFNFIFSLIGLALIVVGSLLLSNISSFQDLVQDASLRAPQIFIIVVGVVIFFIASLGCCGAVRESRCMLITFAVLLLAIFIVQLGVGIYALTHKEQFTTAVNKGLETEFGRLKYNPNIRRLFEVMETEWECCGVKGKSDYLESLYPVPESCCRDKNKCITRPLDYWPRGCAEVLTNFTGKAGDILGGVAIALSVIEIIGAIFALRLASHVR</sequence>
<keyword evidence="5 7" id="KW-0472">Membrane</keyword>
<dbReference type="STRING" id="121224.E0VMX8"/>
<dbReference type="EnsemblMetazoa" id="PHUM320350-RA">
    <property type="protein sequence ID" value="PHUM320350-PA"/>
    <property type="gene ID" value="PHUM320350"/>
</dbReference>
<comment type="similarity">
    <text evidence="2 7">Belongs to the tetraspanin (TM4SF) family.</text>
</comment>
<evidence type="ECO:0000256" key="5">
    <source>
        <dbReference type="ARBA" id="ARBA00023136"/>
    </source>
</evidence>
<dbReference type="PIRSF" id="PIRSF002419">
    <property type="entry name" value="Tetraspanin"/>
    <property type="match status" value="1"/>
</dbReference>
<evidence type="ECO:0000256" key="4">
    <source>
        <dbReference type="ARBA" id="ARBA00022989"/>
    </source>
</evidence>
<evidence type="ECO:0000313" key="9">
    <source>
        <dbReference type="EnsemblMetazoa" id="PHUM320350-PA"/>
    </source>
</evidence>